<feature type="transmembrane region" description="Helical" evidence="1">
    <location>
        <begin position="89"/>
        <end position="110"/>
    </location>
</feature>
<gene>
    <name evidence="2" type="ORF">PGLA1383_LOCUS13749</name>
    <name evidence="3" type="ORF">PGLA2088_LOCUS1761</name>
</gene>
<evidence type="ECO:0000313" key="5">
    <source>
        <dbReference type="Proteomes" id="UP000654075"/>
    </source>
</evidence>
<dbReference type="AlphaFoldDB" id="A0A813HK41"/>
<dbReference type="Proteomes" id="UP000654075">
    <property type="component" value="Unassembled WGS sequence"/>
</dbReference>
<feature type="transmembrane region" description="Helical" evidence="1">
    <location>
        <begin position="228"/>
        <end position="246"/>
    </location>
</feature>
<feature type="transmembrane region" description="Helical" evidence="1">
    <location>
        <begin position="253"/>
        <end position="269"/>
    </location>
</feature>
<dbReference type="Proteomes" id="UP000626109">
    <property type="component" value="Unassembled WGS sequence"/>
</dbReference>
<feature type="transmembrane region" description="Helical" evidence="1">
    <location>
        <begin position="289"/>
        <end position="308"/>
    </location>
</feature>
<dbReference type="EMBL" id="CAJNNW010001392">
    <property type="protein sequence ID" value="CAE8638103.1"/>
    <property type="molecule type" value="Genomic_DNA"/>
</dbReference>
<feature type="transmembrane region" description="Helical" evidence="1">
    <location>
        <begin position="147"/>
        <end position="166"/>
    </location>
</feature>
<protein>
    <submittedName>
        <fullName evidence="3">Uncharacterized protein</fullName>
    </submittedName>
</protein>
<comment type="caution">
    <text evidence="3">The sequence shown here is derived from an EMBL/GenBank/DDBJ whole genome shotgun (WGS) entry which is preliminary data.</text>
</comment>
<evidence type="ECO:0000313" key="3">
    <source>
        <dbReference type="EMBL" id="CAE8638103.1"/>
    </source>
</evidence>
<keyword evidence="5" id="KW-1185">Reference proteome</keyword>
<organism evidence="3 4">
    <name type="scientific">Polarella glacialis</name>
    <name type="common">Dinoflagellate</name>
    <dbReference type="NCBI Taxonomy" id="89957"/>
    <lineage>
        <taxon>Eukaryota</taxon>
        <taxon>Sar</taxon>
        <taxon>Alveolata</taxon>
        <taxon>Dinophyceae</taxon>
        <taxon>Suessiales</taxon>
        <taxon>Suessiaceae</taxon>
        <taxon>Polarella</taxon>
    </lineage>
</organism>
<name>A0A813HK41_POLGL</name>
<accession>A0A813HK41</accession>
<keyword evidence="1" id="KW-0812">Transmembrane</keyword>
<keyword evidence="1" id="KW-0472">Membrane</keyword>
<dbReference type="EMBL" id="CAJNNV010007686">
    <property type="protein sequence ID" value="CAE8595234.1"/>
    <property type="molecule type" value="Genomic_DNA"/>
</dbReference>
<proteinExistence type="predicted"/>
<evidence type="ECO:0000313" key="2">
    <source>
        <dbReference type="EMBL" id="CAE8595234.1"/>
    </source>
</evidence>
<keyword evidence="1" id="KW-1133">Transmembrane helix</keyword>
<evidence type="ECO:0000313" key="4">
    <source>
        <dbReference type="Proteomes" id="UP000626109"/>
    </source>
</evidence>
<feature type="transmembrane region" description="Helical" evidence="1">
    <location>
        <begin position="203"/>
        <end position="222"/>
    </location>
</feature>
<sequence length="351" mass="37864">MRSNSMPAEGLIHTGSHTTPSSTVLGGWLRCAPVPGLRDRGHACRTVLRLQLADPLSGTKFDDVVVPFRKFCGLPDSWLHNGFGSEDDYGHLGAFTMLVGYSLCLLLTALPNSSSHFKEPGCGRLGKLLAQMLSPFDFGAPGGCLEATVLLLGGGSFMGLSSMVYVHKQQTNLTTHELYHFTAHFYMFCMGFVCLATRLLPAFANATFPVFVMTSGVFFAFHSQPNPFSEGIHQMTAILQVLFALCRVSGRRFALAASFLGLWAGVNLQLSCRRGVNTAIEFSFDVPSVTFACGSLSAMIWASVVFLVQGRADAKVTCLVPFGCLGRHTRLAEEDAVDTEVAALFGKPTTV</sequence>
<reference evidence="3" key="1">
    <citation type="submission" date="2021-02" db="EMBL/GenBank/DDBJ databases">
        <authorList>
            <person name="Dougan E. K."/>
            <person name="Rhodes N."/>
            <person name="Thang M."/>
            <person name="Chan C."/>
        </authorList>
    </citation>
    <scope>NUCLEOTIDE SEQUENCE</scope>
</reference>
<evidence type="ECO:0000256" key="1">
    <source>
        <dbReference type="SAM" id="Phobius"/>
    </source>
</evidence>